<dbReference type="CDD" id="cd00174">
    <property type="entry name" value="SH3"/>
    <property type="match status" value="1"/>
</dbReference>
<feature type="region of interest" description="Disordered" evidence="5">
    <location>
        <begin position="147"/>
        <end position="235"/>
    </location>
</feature>
<evidence type="ECO:0000256" key="4">
    <source>
        <dbReference type="PROSITE-ProRule" id="PRU00175"/>
    </source>
</evidence>
<keyword evidence="1" id="KW-0479">Metal-binding</keyword>
<dbReference type="SMART" id="SM00184">
    <property type="entry name" value="RING"/>
    <property type="match status" value="1"/>
</dbReference>
<dbReference type="InterPro" id="IPR017907">
    <property type="entry name" value="Znf_RING_CS"/>
</dbReference>
<evidence type="ECO:0000256" key="3">
    <source>
        <dbReference type="ARBA" id="ARBA00022833"/>
    </source>
</evidence>
<reference evidence="7 8" key="1">
    <citation type="submission" date="2017-03" db="EMBL/GenBank/DDBJ databases">
        <title>Genomes of endolithic fungi from Antarctica.</title>
        <authorList>
            <person name="Coleine C."/>
            <person name="Masonjones S."/>
            <person name="Stajich J.E."/>
        </authorList>
    </citation>
    <scope>NUCLEOTIDE SEQUENCE [LARGE SCALE GENOMIC DNA]</scope>
    <source>
        <strain evidence="7 8">CCFEE 5187</strain>
    </source>
</reference>
<feature type="compositionally biased region" description="Basic and acidic residues" evidence="5">
    <location>
        <begin position="349"/>
        <end position="377"/>
    </location>
</feature>
<dbReference type="AlphaFoldDB" id="A0A4U0WRE0"/>
<gene>
    <name evidence="7" type="ORF">B0A49_10386</name>
</gene>
<feature type="compositionally biased region" description="Basic and acidic residues" evidence="5">
    <location>
        <begin position="195"/>
        <end position="221"/>
    </location>
</feature>
<dbReference type="InterPro" id="IPR036028">
    <property type="entry name" value="SH3-like_dom_sf"/>
</dbReference>
<sequence length="709" mass="79109">MAEERKPGGLADLEKELTCSICTDVLFQPLTLLDCLHTFCGSCLKEWFGFQTTAARTSSTPNPYTCPQCRAAVRETRPNATVTTLLDMFLLQNPGRGKSEDEKAEMRRIYKMGESVLPKVPRRRAEEDADEDDDRRLLDEVRELSLRDIGAGPDRRRQEGSRDRRTGPGGGTLHGHPRRDTAARTASGATYLNYRADEQGRSQEHYRREREAESRRVEHQSSLRSLLSASDLDSQEMEEEIMRQIMEEGLLDGIDLTHVDVGMEEEISERIAQAFRRRQREREGSSGWQGGGPGRRRERDGLAERSQGTPHVVQQSREQLLERSLRVRSESASRELQVHVVPENVATQRARDEEQTRRRQHGRSDSASRELQTHGRQESSPTQRAQDEEQTRRRQHGSGTVGYRSFRQAADNARQSRKAARNVSGSSQYYRSREPARQHTTTTADGAVIHSAPLTTPKAASVLHVSPDLNANAIPGLPPTVYTPLTFSPACAICAYPIPPSHTRFHCHLCQQGGYDICTSCYTSLVAAGRISRANGPAGWRRCLRGHRMVVAGFEDAGGGQRRVVVREMVGGWALKDDGEGAERNAADMRTEVGPTPQHQQQQQQAKWRWRDPDNEVRTTTAASLSAPFSPFSDPDPPPPQQHRLPPDGGIGLRVLALWSYYPAAGVTDELMFPKGAEIREVEDINGDWAWGVYAAGKGLFPGGYGRVV</sequence>
<feature type="compositionally biased region" description="Low complexity" evidence="5">
    <location>
        <begin position="222"/>
        <end position="232"/>
    </location>
</feature>
<dbReference type="GO" id="GO:0008270">
    <property type="term" value="F:zinc ion binding"/>
    <property type="evidence" value="ECO:0007669"/>
    <property type="project" value="UniProtKB-KW"/>
</dbReference>
<dbReference type="InterPro" id="IPR052256">
    <property type="entry name" value="E3_ubiquitin-ligase_CHFR"/>
</dbReference>
<dbReference type="InterPro" id="IPR001841">
    <property type="entry name" value="Znf_RING"/>
</dbReference>
<dbReference type="PANTHER" id="PTHR16079">
    <property type="entry name" value="UBIQUITIN LIGASE PROTEIN CHFR"/>
    <property type="match status" value="1"/>
</dbReference>
<evidence type="ECO:0000256" key="1">
    <source>
        <dbReference type="ARBA" id="ARBA00022723"/>
    </source>
</evidence>
<feature type="compositionally biased region" description="Polar residues" evidence="5">
    <location>
        <begin position="306"/>
        <end position="318"/>
    </location>
</feature>
<name>A0A4U0WRE0_9PEZI</name>
<evidence type="ECO:0000313" key="8">
    <source>
        <dbReference type="Proteomes" id="UP000308768"/>
    </source>
</evidence>
<feature type="region of interest" description="Disordered" evidence="5">
    <location>
        <begin position="591"/>
        <end position="647"/>
    </location>
</feature>
<feature type="domain" description="RING-type" evidence="6">
    <location>
        <begin position="19"/>
        <end position="70"/>
    </location>
</feature>
<dbReference type="EMBL" id="NAJN01001158">
    <property type="protein sequence ID" value="TKA65278.1"/>
    <property type="molecule type" value="Genomic_DNA"/>
</dbReference>
<dbReference type="SUPFAM" id="SSF50044">
    <property type="entry name" value="SH3-domain"/>
    <property type="match status" value="1"/>
</dbReference>
<proteinExistence type="predicted"/>
<evidence type="ECO:0000256" key="5">
    <source>
        <dbReference type="SAM" id="MobiDB-lite"/>
    </source>
</evidence>
<dbReference type="GO" id="GO:0004842">
    <property type="term" value="F:ubiquitin-protein transferase activity"/>
    <property type="evidence" value="ECO:0007669"/>
    <property type="project" value="TreeGrafter"/>
</dbReference>
<dbReference type="Pfam" id="PF00097">
    <property type="entry name" value="zf-C3HC4"/>
    <property type="match status" value="1"/>
</dbReference>
<dbReference type="STRING" id="331657.A0A4U0WRE0"/>
<keyword evidence="2 4" id="KW-0863">Zinc-finger</keyword>
<evidence type="ECO:0000256" key="2">
    <source>
        <dbReference type="ARBA" id="ARBA00022771"/>
    </source>
</evidence>
<dbReference type="PROSITE" id="PS50089">
    <property type="entry name" value="ZF_RING_2"/>
    <property type="match status" value="1"/>
</dbReference>
<dbReference type="SUPFAM" id="SSF57850">
    <property type="entry name" value="RING/U-box"/>
    <property type="match status" value="1"/>
</dbReference>
<dbReference type="GO" id="GO:0006511">
    <property type="term" value="P:ubiquitin-dependent protein catabolic process"/>
    <property type="evidence" value="ECO:0007669"/>
    <property type="project" value="TreeGrafter"/>
</dbReference>
<evidence type="ECO:0000259" key="6">
    <source>
        <dbReference type="PROSITE" id="PS50089"/>
    </source>
</evidence>
<feature type="compositionally biased region" description="Basic and acidic residues" evidence="5">
    <location>
        <begin position="319"/>
        <end position="337"/>
    </location>
</feature>
<dbReference type="PROSITE" id="PS00518">
    <property type="entry name" value="ZF_RING_1"/>
    <property type="match status" value="1"/>
</dbReference>
<feature type="compositionally biased region" description="Basic and acidic residues" evidence="5">
    <location>
        <begin position="153"/>
        <end position="166"/>
    </location>
</feature>
<organism evidence="7 8">
    <name type="scientific">Cryomyces minteri</name>
    <dbReference type="NCBI Taxonomy" id="331657"/>
    <lineage>
        <taxon>Eukaryota</taxon>
        <taxon>Fungi</taxon>
        <taxon>Dikarya</taxon>
        <taxon>Ascomycota</taxon>
        <taxon>Pezizomycotina</taxon>
        <taxon>Dothideomycetes</taxon>
        <taxon>Dothideomycetes incertae sedis</taxon>
        <taxon>Cryomyces</taxon>
    </lineage>
</organism>
<dbReference type="Gene3D" id="3.30.40.10">
    <property type="entry name" value="Zinc/RING finger domain, C3HC4 (zinc finger)"/>
    <property type="match status" value="1"/>
</dbReference>
<feature type="region of interest" description="Disordered" evidence="5">
    <location>
        <begin position="275"/>
        <end position="447"/>
    </location>
</feature>
<dbReference type="PANTHER" id="PTHR16079:SF4">
    <property type="entry name" value="E3 UBIQUITIN-PROTEIN LIGASE CHFR"/>
    <property type="match status" value="1"/>
</dbReference>
<keyword evidence="8" id="KW-1185">Reference proteome</keyword>
<dbReference type="InterPro" id="IPR018957">
    <property type="entry name" value="Znf_C3HC4_RING-type"/>
</dbReference>
<accession>A0A4U0WRE0</accession>
<dbReference type="GO" id="GO:0005634">
    <property type="term" value="C:nucleus"/>
    <property type="evidence" value="ECO:0007669"/>
    <property type="project" value="TreeGrafter"/>
</dbReference>
<comment type="caution">
    <text evidence="7">The sequence shown here is derived from an EMBL/GenBank/DDBJ whole genome shotgun (WGS) entry which is preliminary data.</text>
</comment>
<protein>
    <recommendedName>
        <fullName evidence="6">RING-type domain-containing protein</fullName>
    </recommendedName>
</protein>
<dbReference type="InterPro" id="IPR013083">
    <property type="entry name" value="Znf_RING/FYVE/PHD"/>
</dbReference>
<evidence type="ECO:0000313" key="7">
    <source>
        <dbReference type="EMBL" id="TKA65278.1"/>
    </source>
</evidence>
<dbReference type="GO" id="GO:0016567">
    <property type="term" value="P:protein ubiquitination"/>
    <property type="evidence" value="ECO:0007669"/>
    <property type="project" value="TreeGrafter"/>
</dbReference>
<dbReference type="Gene3D" id="2.30.30.40">
    <property type="entry name" value="SH3 Domains"/>
    <property type="match status" value="1"/>
</dbReference>
<dbReference type="Proteomes" id="UP000308768">
    <property type="component" value="Unassembled WGS sequence"/>
</dbReference>
<keyword evidence="3" id="KW-0862">Zinc</keyword>
<dbReference type="OrthoDB" id="1305878at2759"/>